<dbReference type="Gene3D" id="3.30.565.10">
    <property type="entry name" value="Histidine kinase-like ATPase, C-terminal domain"/>
    <property type="match status" value="1"/>
</dbReference>
<dbReference type="InterPro" id="IPR052972">
    <property type="entry name" value="Sacsin_chaperone_reg"/>
</dbReference>
<dbReference type="GO" id="GO:0030544">
    <property type="term" value="F:Hsp70 protein binding"/>
    <property type="evidence" value="ECO:0007669"/>
    <property type="project" value="TreeGrafter"/>
</dbReference>
<sequence length="359" mass="41342">MSVFRPREPYTHRLSKILEEYPDGSQILREILQNSDDAKSRSQTFLLLNGYYKSDLKLDRYQGPALLSKNDTIFDERDFRSLLNLANSEKRNQFDTIGVMGVGFNSIYHITDSPTFITGDQYVILDPHSWYFDGGVKYNFINQNIAINHPDQFAPFINSFGIPYNKKVNGTIFRYPLRTSQDANDSEISTNEYNPNKILDIFDKFYNESINCLLFLNSIESIKFLELKENESVPKLLYSIEIVKLFGDPTLESVFVATFRQQKGNEKPQDSHWIIFGWLGNLNATAAYFNETFKKKITDYKLIPNVGIAIPLNEPETIGRLFCYLPIPTMLTPFSASVHGHFAVNTNRRTIWSTIAEDL</sequence>
<dbReference type="OrthoDB" id="1262810at2759"/>
<comment type="caution">
    <text evidence="2">The sequence shown here is derived from an EMBL/GenBank/DDBJ whole genome shotgun (WGS) entry which is preliminary data.</text>
</comment>
<evidence type="ECO:0000259" key="1">
    <source>
        <dbReference type="Pfam" id="PF25794"/>
    </source>
</evidence>
<organism evidence="2 3">
    <name type="scientific">Dentiscutata erythropus</name>
    <dbReference type="NCBI Taxonomy" id="1348616"/>
    <lineage>
        <taxon>Eukaryota</taxon>
        <taxon>Fungi</taxon>
        <taxon>Fungi incertae sedis</taxon>
        <taxon>Mucoromycota</taxon>
        <taxon>Glomeromycotina</taxon>
        <taxon>Glomeromycetes</taxon>
        <taxon>Diversisporales</taxon>
        <taxon>Gigasporaceae</taxon>
        <taxon>Dentiscutata</taxon>
    </lineage>
</organism>
<gene>
    <name evidence="2" type="ORF">DERYTH_LOCUS21338</name>
</gene>
<dbReference type="AlphaFoldDB" id="A0A9N9JNU4"/>
<dbReference type="PANTHER" id="PTHR15600:SF42">
    <property type="entry name" value="SACSIN"/>
    <property type="match status" value="1"/>
</dbReference>
<accession>A0A9N9JNU4</accession>
<feature type="non-terminal residue" evidence="2">
    <location>
        <position position="1"/>
    </location>
</feature>
<feature type="domain" description="Sacsin/Nov" evidence="1">
    <location>
        <begin position="7"/>
        <end position="238"/>
    </location>
</feature>
<keyword evidence="3" id="KW-1185">Reference proteome</keyword>
<dbReference type="Pfam" id="PF25794">
    <property type="entry name" value="SACS"/>
    <property type="match status" value="1"/>
</dbReference>
<dbReference type="PANTHER" id="PTHR15600">
    <property type="entry name" value="SACSIN"/>
    <property type="match status" value="1"/>
</dbReference>
<dbReference type="NCBIfam" id="NF047352">
    <property type="entry name" value="P_loop_sacsin"/>
    <property type="match status" value="1"/>
</dbReference>
<dbReference type="Proteomes" id="UP000789405">
    <property type="component" value="Unassembled WGS sequence"/>
</dbReference>
<reference evidence="2" key="1">
    <citation type="submission" date="2021-06" db="EMBL/GenBank/DDBJ databases">
        <authorList>
            <person name="Kallberg Y."/>
            <person name="Tangrot J."/>
            <person name="Rosling A."/>
        </authorList>
    </citation>
    <scope>NUCLEOTIDE SEQUENCE</scope>
    <source>
        <strain evidence="2">MA453B</strain>
    </source>
</reference>
<protein>
    <submittedName>
        <fullName evidence="2">24924_t:CDS:1</fullName>
    </submittedName>
</protein>
<name>A0A9N9JNU4_9GLOM</name>
<proteinExistence type="predicted"/>
<dbReference type="InterPro" id="IPR036890">
    <property type="entry name" value="HATPase_C_sf"/>
</dbReference>
<dbReference type="InterPro" id="IPR058210">
    <property type="entry name" value="SACS/Nov_dom"/>
</dbReference>
<dbReference type="EMBL" id="CAJVPY010027005">
    <property type="protein sequence ID" value="CAG8790566.1"/>
    <property type="molecule type" value="Genomic_DNA"/>
</dbReference>
<evidence type="ECO:0000313" key="2">
    <source>
        <dbReference type="EMBL" id="CAG8790566.1"/>
    </source>
</evidence>
<evidence type="ECO:0000313" key="3">
    <source>
        <dbReference type="Proteomes" id="UP000789405"/>
    </source>
</evidence>
<dbReference type="SUPFAM" id="SSF55874">
    <property type="entry name" value="ATPase domain of HSP90 chaperone/DNA topoisomerase II/histidine kinase"/>
    <property type="match status" value="1"/>
</dbReference>